<dbReference type="Gene3D" id="3.40.50.1820">
    <property type="entry name" value="alpha/beta hydrolase"/>
    <property type="match status" value="1"/>
</dbReference>
<reference evidence="4 5" key="1">
    <citation type="submission" date="2016-08" db="EMBL/GenBank/DDBJ databases">
        <title>Draft genome of Fabibacter sp. strain SK-8.</title>
        <authorList>
            <person name="Wong S.-K."/>
            <person name="Hamasaki K."/>
            <person name="Yoshizawa S."/>
        </authorList>
    </citation>
    <scope>NUCLEOTIDE SEQUENCE [LARGE SCALE GENOMIC DNA]</scope>
    <source>
        <strain evidence="4 5">SK-8</strain>
    </source>
</reference>
<evidence type="ECO:0000313" key="5">
    <source>
        <dbReference type="Proteomes" id="UP000095552"/>
    </source>
</evidence>
<dbReference type="STRING" id="1563681.BFP71_07775"/>
<sequence>MSSANSVLYIFCLLFAVLNGYAQQVENGNEPDNIRQLYENALAEYNEYERIHGGFIKTKNVDLHYLEWGNPEDTPLIWVHGSFTNAYELADFADTLVKNGYYIIAIDYYGHGKTTIPAKEVSLYHVADDINTLMTEKGINKAIIGGWSRGGIIATAFYDTYPNKAMGLILEDGGSVSTNTHYHKMDDSQLTNRVKDIFKDRIEYPKLDSQFEAYRAFYDQSAGGNQFKLLAWLSQEPNGQWTIGSGVEELFNMANEKQFLNTILRPTQSSLFGESMAIIEPKIIYRNLNIPMLILDPMSDNDIFPYEEENKALAKQHPALITHKIFQNTGHNVHYERPNEFIKEVGLFLSVVKDFWSKN</sequence>
<keyword evidence="2" id="KW-0732">Signal</keyword>
<dbReference type="InterPro" id="IPR050266">
    <property type="entry name" value="AB_hydrolase_sf"/>
</dbReference>
<dbReference type="SUPFAM" id="SSF53474">
    <property type="entry name" value="alpha/beta-Hydrolases"/>
    <property type="match status" value="1"/>
</dbReference>
<keyword evidence="5" id="KW-1185">Reference proteome</keyword>
<comment type="caution">
    <text evidence="4">The sequence shown here is derived from an EMBL/GenBank/DDBJ whole genome shotgun (WGS) entry which is preliminary data.</text>
</comment>
<name>A0A1E5SK25_9BACT</name>
<dbReference type="InterPro" id="IPR029058">
    <property type="entry name" value="AB_hydrolase_fold"/>
</dbReference>
<dbReference type="GO" id="GO:0016020">
    <property type="term" value="C:membrane"/>
    <property type="evidence" value="ECO:0007669"/>
    <property type="project" value="TreeGrafter"/>
</dbReference>
<evidence type="ECO:0000259" key="3">
    <source>
        <dbReference type="Pfam" id="PF00561"/>
    </source>
</evidence>
<evidence type="ECO:0000256" key="2">
    <source>
        <dbReference type="SAM" id="SignalP"/>
    </source>
</evidence>
<dbReference type="Proteomes" id="UP000095552">
    <property type="component" value="Unassembled WGS sequence"/>
</dbReference>
<feature type="chain" id="PRO_5009185078" description="AB hydrolase-1 domain-containing protein" evidence="2">
    <location>
        <begin position="23"/>
        <end position="359"/>
    </location>
</feature>
<dbReference type="InterPro" id="IPR000073">
    <property type="entry name" value="AB_hydrolase_1"/>
</dbReference>
<proteinExistence type="predicted"/>
<dbReference type="PANTHER" id="PTHR43798:SF31">
    <property type="entry name" value="AB HYDROLASE SUPERFAMILY PROTEIN YCLE"/>
    <property type="match status" value="1"/>
</dbReference>
<dbReference type="RefSeq" id="WP_069834936.1">
    <property type="nucleotide sequence ID" value="NZ_MDGQ01000005.1"/>
</dbReference>
<dbReference type="EMBL" id="MDGQ01000005">
    <property type="protein sequence ID" value="OEJ99475.1"/>
    <property type="molecule type" value="Genomic_DNA"/>
</dbReference>
<dbReference type="GO" id="GO:0016787">
    <property type="term" value="F:hydrolase activity"/>
    <property type="evidence" value="ECO:0007669"/>
    <property type="project" value="UniProtKB-KW"/>
</dbReference>
<accession>A0A1E5SK25</accession>
<organism evidence="4 5">
    <name type="scientific">Roseivirga misakiensis</name>
    <dbReference type="NCBI Taxonomy" id="1563681"/>
    <lineage>
        <taxon>Bacteria</taxon>
        <taxon>Pseudomonadati</taxon>
        <taxon>Bacteroidota</taxon>
        <taxon>Cytophagia</taxon>
        <taxon>Cytophagales</taxon>
        <taxon>Roseivirgaceae</taxon>
        <taxon>Roseivirga</taxon>
    </lineage>
</organism>
<evidence type="ECO:0000256" key="1">
    <source>
        <dbReference type="ARBA" id="ARBA00022801"/>
    </source>
</evidence>
<keyword evidence="1" id="KW-0378">Hydrolase</keyword>
<dbReference type="AlphaFoldDB" id="A0A1E5SK25"/>
<gene>
    <name evidence="4" type="ORF">BFP71_07775</name>
</gene>
<feature type="signal peptide" evidence="2">
    <location>
        <begin position="1"/>
        <end position="22"/>
    </location>
</feature>
<dbReference type="Pfam" id="PF00561">
    <property type="entry name" value="Abhydrolase_1"/>
    <property type="match status" value="1"/>
</dbReference>
<dbReference type="OrthoDB" id="9773293at2"/>
<feature type="domain" description="AB hydrolase-1" evidence="3">
    <location>
        <begin position="75"/>
        <end position="338"/>
    </location>
</feature>
<evidence type="ECO:0000313" key="4">
    <source>
        <dbReference type="EMBL" id="OEJ99475.1"/>
    </source>
</evidence>
<dbReference type="PANTHER" id="PTHR43798">
    <property type="entry name" value="MONOACYLGLYCEROL LIPASE"/>
    <property type="match status" value="1"/>
</dbReference>
<protein>
    <recommendedName>
        <fullName evidence="3">AB hydrolase-1 domain-containing protein</fullName>
    </recommendedName>
</protein>